<evidence type="ECO:0000313" key="9">
    <source>
        <dbReference type="Proteomes" id="UP000606974"/>
    </source>
</evidence>
<dbReference type="InterPro" id="IPR036259">
    <property type="entry name" value="MFS_trans_sf"/>
</dbReference>
<keyword evidence="2" id="KW-0813">Transport</keyword>
<feature type="transmembrane region" description="Helical" evidence="6">
    <location>
        <begin position="382"/>
        <end position="403"/>
    </location>
</feature>
<dbReference type="InterPro" id="IPR011701">
    <property type="entry name" value="MFS"/>
</dbReference>
<keyword evidence="4 6" id="KW-1133">Transmembrane helix</keyword>
<feature type="transmembrane region" description="Helical" evidence="6">
    <location>
        <begin position="352"/>
        <end position="375"/>
    </location>
</feature>
<proteinExistence type="predicted"/>
<keyword evidence="9" id="KW-1185">Reference proteome</keyword>
<evidence type="ECO:0000256" key="4">
    <source>
        <dbReference type="ARBA" id="ARBA00022989"/>
    </source>
</evidence>
<evidence type="ECO:0000256" key="1">
    <source>
        <dbReference type="ARBA" id="ARBA00004141"/>
    </source>
</evidence>
<evidence type="ECO:0000256" key="3">
    <source>
        <dbReference type="ARBA" id="ARBA00022692"/>
    </source>
</evidence>
<accession>A0A8H7E503</accession>
<dbReference type="Pfam" id="PF07690">
    <property type="entry name" value="MFS_1"/>
    <property type="match status" value="1"/>
</dbReference>
<dbReference type="GO" id="GO:0022857">
    <property type="term" value="F:transmembrane transporter activity"/>
    <property type="evidence" value="ECO:0007669"/>
    <property type="project" value="InterPro"/>
</dbReference>
<dbReference type="PANTHER" id="PTHR23504:SF2">
    <property type="entry name" value="TRANSPORTER, PUTATIVE (AFU_ORTHOLOGUE AFUA_8G04150)-RELATED"/>
    <property type="match status" value="1"/>
</dbReference>
<feature type="transmembrane region" description="Helical" evidence="6">
    <location>
        <begin position="192"/>
        <end position="214"/>
    </location>
</feature>
<name>A0A8H7E503_9EURO</name>
<dbReference type="SUPFAM" id="SSF103473">
    <property type="entry name" value="MFS general substrate transporter"/>
    <property type="match status" value="1"/>
</dbReference>
<dbReference type="Proteomes" id="UP000606974">
    <property type="component" value="Unassembled WGS sequence"/>
</dbReference>
<dbReference type="InterPro" id="IPR001958">
    <property type="entry name" value="Tet-R_TetA/multi-R_MdtG-like"/>
</dbReference>
<feature type="transmembrane region" description="Helical" evidence="6">
    <location>
        <begin position="448"/>
        <end position="471"/>
    </location>
</feature>
<evidence type="ECO:0000256" key="6">
    <source>
        <dbReference type="SAM" id="Phobius"/>
    </source>
</evidence>
<dbReference type="AlphaFoldDB" id="A0A8H7E503"/>
<dbReference type="PRINTS" id="PR01035">
    <property type="entry name" value="TCRTETA"/>
</dbReference>
<comment type="caution">
    <text evidence="8">The sequence shown here is derived from an EMBL/GenBank/DDBJ whole genome shotgun (WGS) entry which is preliminary data.</text>
</comment>
<dbReference type="CDD" id="cd17330">
    <property type="entry name" value="MFS_SLC46_TetA_like"/>
    <property type="match status" value="1"/>
</dbReference>
<feature type="domain" description="Major facilitator superfamily (MFS) profile" evidence="7">
    <location>
        <begin position="19"/>
        <end position="507"/>
    </location>
</feature>
<organism evidence="8 9">
    <name type="scientific">Endocarpon pusillum</name>
    <dbReference type="NCBI Taxonomy" id="364733"/>
    <lineage>
        <taxon>Eukaryota</taxon>
        <taxon>Fungi</taxon>
        <taxon>Dikarya</taxon>
        <taxon>Ascomycota</taxon>
        <taxon>Pezizomycotina</taxon>
        <taxon>Eurotiomycetes</taxon>
        <taxon>Chaetothyriomycetidae</taxon>
        <taxon>Verrucariales</taxon>
        <taxon>Verrucariaceae</taxon>
        <taxon>Endocarpon</taxon>
    </lineage>
</organism>
<evidence type="ECO:0000259" key="7">
    <source>
        <dbReference type="PROSITE" id="PS50850"/>
    </source>
</evidence>
<feature type="transmembrane region" description="Helical" evidence="6">
    <location>
        <begin position="294"/>
        <end position="313"/>
    </location>
</feature>
<feature type="transmembrane region" description="Helical" evidence="6">
    <location>
        <begin position="56"/>
        <end position="78"/>
    </location>
</feature>
<feature type="transmembrane region" description="Helical" evidence="6">
    <location>
        <begin position="20"/>
        <end position="44"/>
    </location>
</feature>
<dbReference type="Gene3D" id="1.20.1250.20">
    <property type="entry name" value="MFS general substrate transporter like domains"/>
    <property type="match status" value="1"/>
</dbReference>
<feature type="transmembrane region" description="Helical" evidence="6">
    <location>
        <begin position="90"/>
        <end position="113"/>
    </location>
</feature>
<feature type="transmembrane region" description="Helical" evidence="6">
    <location>
        <begin position="151"/>
        <end position="172"/>
    </location>
</feature>
<feature type="transmembrane region" description="Helical" evidence="6">
    <location>
        <begin position="409"/>
        <end position="436"/>
    </location>
</feature>
<dbReference type="GO" id="GO:0016020">
    <property type="term" value="C:membrane"/>
    <property type="evidence" value="ECO:0007669"/>
    <property type="project" value="UniProtKB-SubCell"/>
</dbReference>
<keyword evidence="5 6" id="KW-0472">Membrane</keyword>
<feature type="transmembrane region" description="Helical" evidence="6">
    <location>
        <begin position="483"/>
        <end position="502"/>
    </location>
</feature>
<comment type="subcellular location">
    <subcellularLocation>
        <location evidence="1">Membrane</location>
        <topology evidence="1">Multi-pass membrane protein</topology>
    </subcellularLocation>
</comment>
<protein>
    <recommendedName>
        <fullName evidence="7">Major facilitator superfamily (MFS) profile domain-containing protein</fullName>
    </recommendedName>
</protein>
<evidence type="ECO:0000256" key="5">
    <source>
        <dbReference type="ARBA" id="ARBA00023136"/>
    </source>
</evidence>
<feature type="transmembrane region" description="Helical" evidence="6">
    <location>
        <begin position="119"/>
        <end position="139"/>
    </location>
</feature>
<dbReference type="InterPro" id="IPR020846">
    <property type="entry name" value="MFS_dom"/>
</dbReference>
<reference evidence="8" key="1">
    <citation type="submission" date="2020-02" db="EMBL/GenBank/DDBJ databases">
        <authorList>
            <person name="Palmer J.M."/>
        </authorList>
    </citation>
    <scope>NUCLEOTIDE SEQUENCE</scope>
    <source>
        <strain evidence="8">EPUS1.4</strain>
        <tissue evidence="8">Thallus</tissue>
    </source>
</reference>
<evidence type="ECO:0000256" key="2">
    <source>
        <dbReference type="ARBA" id="ARBA00022448"/>
    </source>
</evidence>
<evidence type="ECO:0000313" key="8">
    <source>
        <dbReference type="EMBL" id="KAF7508780.1"/>
    </source>
</evidence>
<keyword evidence="3 6" id="KW-0812">Transmembrane</keyword>
<dbReference type="OrthoDB" id="10262656at2759"/>
<gene>
    <name evidence="8" type="ORF">GJ744_008657</name>
</gene>
<dbReference type="EMBL" id="JAACFV010000049">
    <property type="protein sequence ID" value="KAF7508780.1"/>
    <property type="molecule type" value="Genomic_DNA"/>
</dbReference>
<dbReference type="PROSITE" id="PS50850">
    <property type="entry name" value="MFS"/>
    <property type="match status" value="1"/>
</dbReference>
<sequence>MRLTQTSRNYCDDSFPTTQFLLLALVRVAEPIALTSIFPYAWVLVKSFHIGDRSDASFYAGVLISAFALSEALTGFFWGSLSDRIGRKPVLLTGCVGTMLSLLIVGFSTNFWVALLGRVVGGVLNGNIGVIQTMVGELVKRPEHEPKAYSVMPFVWSIGTIIGPAVGGTFANPSKHFPSVFSKHGIFAHFPYLLPNLICAAFLLFSILSGYFFLQETHPDLQPQANLFVYNEETDHTPLITAAGASADPDVDLRTESYGTFNEVNLHEEEHWYVNADGTSIPALPNEKSRSRAFTWQVLMLVVALGIFTYHSMAYDHLLPIFLQDKRISEISSLNGFNAFHIPGGLGLTTEVVGLIMSVNGVIALFVQGIIFPVLADWLGVWNIFVLVTVLHPIAHAIVPYLVLLPESLVYPGIYACLTIRNILHILAYPVILILLKQASPAPSVLGKINGLAASMAAACRTISPPIAGILYGIGTNIGFTGLAWWGSAFVAILGSLQLWFVPREKNGNATTVRSLAPCLAKAQPERDQKEVVRVEVVDLERA</sequence>
<dbReference type="PANTHER" id="PTHR23504">
    <property type="entry name" value="MAJOR FACILITATOR SUPERFAMILY DOMAIN-CONTAINING PROTEIN 10"/>
    <property type="match status" value="1"/>
</dbReference>